<name>E3RT24_PYRTT</name>
<keyword evidence="1" id="KW-0472">Membrane</keyword>
<keyword evidence="1" id="KW-0812">Transmembrane</keyword>
<protein>
    <submittedName>
        <fullName evidence="2">Uncharacterized protein</fullName>
    </submittedName>
</protein>
<dbReference type="KEGG" id="pte:PTT_12127"/>
<evidence type="ECO:0000313" key="2">
    <source>
        <dbReference type="EMBL" id="EFQ91129.1"/>
    </source>
</evidence>
<gene>
    <name evidence="2" type="ORF">PTT_12127</name>
</gene>
<sequence length="341" mass="37977">MLSDSLANWAPFRIDALGIVTLLGAAETDRSVGRLCSSWVTEFLPFLAAYTVANNQITGPLPGFVLYNITDGIMATDLAGWFCRWLLCQDLKYSTTTITITSVKPRRRSFGWYISALLGLLLHSALIAMPFVIGDWWGTANSISIFMSVFVRYVVLEINRSALDDAAAKSESTPDEPDEPVKVFLTLPTGSAITISTTKGVVVDCLLTTPRPASKEVYTCMRALGWLSFGVHVIALGMCSLFCQLITVCVIVFSTILVVHQVGADEHFVGSRLQLEFRHSNDIDSRSTAYAELELTEKEIASMLQWNMFPHTSNTRWWKNYNKRLEGISKNRQQTRDTQPA</sequence>
<reference evidence="2 3" key="1">
    <citation type="journal article" date="2010" name="Genome Biol.">
        <title>A first genome assembly of the barley fungal pathogen Pyrenophora teres f. teres.</title>
        <authorList>
            <person name="Ellwood S.R."/>
            <person name="Liu Z."/>
            <person name="Syme R.A."/>
            <person name="Lai Z."/>
            <person name="Hane J.K."/>
            <person name="Keiper F."/>
            <person name="Moffat C.S."/>
            <person name="Oliver R.P."/>
            <person name="Friesen T.L."/>
        </authorList>
    </citation>
    <scope>NUCLEOTIDE SEQUENCE [LARGE SCALE GENOMIC DNA]</scope>
    <source>
        <strain evidence="2 3">0-1</strain>
    </source>
</reference>
<accession>E3RT24</accession>
<feature type="transmembrane region" description="Helical" evidence="1">
    <location>
        <begin position="136"/>
        <end position="155"/>
    </location>
</feature>
<dbReference type="AlphaFoldDB" id="E3RT24"/>
<dbReference type="EMBL" id="GL534935">
    <property type="protein sequence ID" value="EFQ91129.1"/>
    <property type="molecule type" value="Genomic_DNA"/>
</dbReference>
<evidence type="ECO:0000313" key="3">
    <source>
        <dbReference type="Proteomes" id="UP000001067"/>
    </source>
</evidence>
<keyword evidence="1" id="KW-1133">Transmembrane helix</keyword>
<dbReference type="OrthoDB" id="5422688at2759"/>
<keyword evidence="3" id="KW-1185">Reference proteome</keyword>
<feature type="transmembrane region" description="Helical" evidence="1">
    <location>
        <begin position="224"/>
        <end position="253"/>
    </location>
</feature>
<organism evidence="3">
    <name type="scientific">Pyrenophora teres f. teres (strain 0-1)</name>
    <name type="common">Barley net blotch fungus</name>
    <name type="synonym">Drechslera teres f. teres</name>
    <dbReference type="NCBI Taxonomy" id="861557"/>
    <lineage>
        <taxon>Eukaryota</taxon>
        <taxon>Fungi</taxon>
        <taxon>Dikarya</taxon>
        <taxon>Ascomycota</taxon>
        <taxon>Pezizomycotina</taxon>
        <taxon>Dothideomycetes</taxon>
        <taxon>Pleosporomycetidae</taxon>
        <taxon>Pleosporales</taxon>
        <taxon>Pleosporineae</taxon>
        <taxon>Pleosporaceae</taxon>
        <taxon>Pyrenophora</taxon>
    </lineage>
</organism>
<dbReference type="HOGENOM" id="CLU_032657_0_0_1"/>
<dbReference type="eggNOG" id="ENOG502SP3Y">
    <property type="taxonomic scope" value="Eukaryota"/>
</dbReference>
<evidence type="ECO:0000256" key="1">
    <source>
        <dbReference type="SAM" id="Phobius"/>
    </source>
</evidence>
<feature type="transmembrane region" description="Helical" evidence="1">
    <location>
        <begin position="110"/>
        <end position="130"/>
    </location>
</feature>
<dbReference type="Proteomes" id="UP000001067">
    <property type="component" value="Unassembled WGS sequence"/>
</dbReference>
<proteinExistence type="predicted"/>